<reference evidence="1" key="3">
    <citation type="journal article" date="2019" name="G3 (Bethesda)">
        <title>Hybrid Assembly of the Genome of the Entomopathogenic Nematode Steinernema carpocapsae Identifies the X-Chromosome.</title>
        <authorList>
            <person name="Serra L."/>
            <person name="Macchietto M."/>
            <person name="Macias-Munoz A."/>
            <person name="McGill C.J."/>
            <person name="Rodriguez I.M."/>
            <person name="Rodriguez B."/>
            <person name="Murad R."/>
            <person name="Mortazavi A."/>
        </authorList>
    </citation>
    <scope>NUCLEOTIDE SEQUENCE</scope>
    <source>
        <strain evidence="1">ALL</strain>
    </source>
</reference>
<proteinExistence type="predicted"/>
<comment type="caution">
    <text evidence="1">The sequence shown here is derived from an EMBL/GenBank/DDBJ whole genome shotgun (WGS) entry which is preliminary data.</text>
</comment>
<sequence length="73" mass="7858">MRLSTIFCGQLKITLTARCFRSASVTTSTLKRLSRNSMPAAASSASTRPSKAIRNSTNLSVLFTPSQLAIKIP</sequence>
<organism evidence="1">
    <name type="scientific">Steinernema carpocapsae</name>
    <name type="common">Entomopathogenic nematode</name>
    <dbReference type="NCBI Taxonomy" id="34508"/>
    <lineage>
        <taxon>Eukaryota</taxon>
        <taxon>Metazoa</taxon>
        <taxon>Ecdysozoa</taxon>
        <taxon>Nematoda</taxon>
        <taxon>Chromadorea</taxon>
        <taxon>Rhabditida</taxon>
        <taxon>Tylenchina</taxon>
        <taxon>Panagrolaimomorpha</taxon>
        <taxon>Strongyloidoidea</taxon>
        <taxon>Steinernematidae</taxon>
        <taxon>Steinernema</taxon>
    </lineage>
</organism>
<name>A0A4U5NEZ6_STECR</name>
<accession>A0A4U5NEZ6</accession>
<gene>
    <name evidence="1" type="ORF">L596_015443</name>
</gene>
<reference evidence="1" key="1">
    <citation type="submission" date="2013-11" db="EMBL/GenBank/DDBJ databases">
        <authorList>
            <person name="Sternberg P."/>
            <person name="Dillman A."/>
            <person name="Macchietto M."/>
        </authorList>
    </citation>
    <scope>NUCLEOTIDE SEQUENCE</scope>
    <source>
        <strain evidence="1">ALL</strain>
    </source>
</reference>
<dbReference type="AlphaFoldDB" id="A0A4U5NEZ6"/>
<reference evidence="1" key="2">
    <citation type="journal article" date="2015" name="Genome Biol.">
        <title>Comparative genomics of Steinernema reveals deeply conserved gene regulatory networks.</title>
        <authorList>
            <person name="Dillman A.R."/>
            <person name="Macchietto M."/>
            <person name="Porter C.F."/>
            <person name="Rogers A."/>
            <person name="Williams B."/>
            <person name="Antoshechkin I."/>
            <person name="Lee M.M."/>
            <person name="Goodwin Z."/>
            <person name="Lu X."/>
            <person name="Lewis E.E."/>
            <person name="Goodrich-Blair H."/>
            <person name="Stock S.P."/>
            <person name="Adams B.J."/>
            <person name="Sternberg P.W."/>
            <person name="Mortazavi A."/>
        </authorList>
    </citation>
    <scope>NUCLEOTIDE SEQUENCE [LARGE SCALE GENOMIC DNA]</scope>
    <source>
        <strain evidence="1">ALL</strain>
    </source>
</reference>
<dbReference type="EMBL" id="AZBU02000004">
    <property type="protein sequence ID" value="TKR81597.1"/>
    <property type="molecule type" value="Genomic_DNA"/>
</dbReference>
<protein>
    <submittedName>
        <fullName evidence="1">Uncharacterized protein</fullName>
    </submittedName>
</protein>
<evidence type="ECO:0000313" key="1">
    <source>
        <dbReference type="EMBL" id="TKR81597.1"/>
    </source>
</evidence>